<dbReference type="Proteomes" id="UP000724584">
    <property type="component" value="Unassembled WGS sequence"/>
</dbReference>
<name>A0ACB7P0A8_9PEZI</name>
<protein>
    <submittedName>
        <fullName evidence="1">Uncharacterized protein</fullName>
    </submittedName>
</protein>
<gene>
    <name evidence="1" type="ORF">F5144DRAFT_387170</name>
</gene>
<accession>A0ACB7P0A8</accession>
<comment type="caution">
    <text evidence="1">The sequence shown here is derived from an EMBL/GenBank/DDBJ whole genome shotgun (WGS) entry which is preliminary data.</text>
</comment>
<evidence type="ECO:0000313" key="2">
    <source>
        <dbReference type="Proteomes" id="UP000724584"/>
    </source>
</evidence>
<proteinExistence type="predicted"/>
<keyword evidence="2" id="KW-1185">Reference proteome</keyword>
<organism evidence="1 2">
    <name type="scientific">Chaetomium tenue</name>
    <dbReference type="NCBI Taxonomy" id="1854479"/>
    <lineage>
        <taxon>Eukaryota</taxon>
        <taxon>Fungi</taxon>
        <taxon>Dikarya</taxon>
        <taxon>Ascomycota</taxon>
        <taxon>Pezizomycotina</taxon>
        <taxon>Sordariomycetes</taxon>
        <taxon>Sordariomycetidae</taxon>
        <taxon>Sordariales</taxon>
        <taxon>Chaetomiaceae</taxon>
        <taxon>Chaetomium</taxon>
    </lineage>
</organism>
<reference evidence="1 2" key="1">
    <citation type="journal article" date="2021" name="Nat. Commun.">
        <title>Genetic determinants of endophytism in the Arabidopsis root mycobiome.</title>
        <authorList>
            <person name="Mesny F."/>
            <person name="Miyauchi S."/>
            <person name="Thiergart T."/>
            <person name="Pickel B."/>
            <person name="Atanasova L."/>
            <person name="Karlsson M."/>
            <person name="Huettel B."/>
            <person name="Barry K.W."/>
            <person name="Haridas S."/>
            <person name="Chen C."/>
            <person name="Bauer D."/>
            <person name="Andreopoulos W."/>
            <person name="Pangilinan J."/>
            <person name="LaButti K."/>
            <person name="Riley R."/>
            <person name="Lipzen A."/>
            <person name="Clum A."/>
            <person name="Drula E."/>
            <person name="Henrissat B."/>
            <person name="Kohler A."/>
            <person name="Grigoriev I.V."/>
            <person name="Martin F.M."/>
            <person name="Hacquard S."/>
        </authorList>
    </citation>
    <scope>NUCLEOTIDE SEQUENCE [LARGE SCALE GENOMIC DNA]</scope>
    <source>
        <strain evidence="1 2">MPI-SDFR-AT-0079</strain>
    </source>
</reference>
<evidence type="ECO:0000313" key="1">
    <source>
        <dbReference type="EMBL" id="KAH6617251.1"/>
    </source>
</evidence>
<dbReference type="EMBL" id="JAGIZQ010000007">
    <property type="protein sequence ID" value="KAH6617251.1"/>
    <property type="molecule type" value="Genomic_DNA"/>
</dbReference>
<sequence length="270" mass="30688">MAGVGRHSGGSPHSHGGGQLFVHTAGLPRPPPVCHHHSYNRRAFCRILFRERRAAKEARRPQSNQRMLGYERWDGWKVACCAPENSLTVMDHRGVLLTFLSHKARHGDLTWRFKMTMTRPTKTPITWNRSLARTSCKWHAHSVHMESLDDSGQAKEVARVHRRCELAGQIHLATWVLCQIQRGWLTTETDAAHVTGKDDHALCFSRPSSVIRFLRRAADGELRTSGCLAGCIKTTKRKILFDISLCQYLIIRGLRLTRERSISTTCLLRP</sequence>